<protein>
    <recommendedName>
        <fullName evidence="11">UDP-glucose 4-epimerase</fullName>
        <ecNumber evidence="11">5.1.3.2</ecNumber>
    </recommendedName>
</protein>
<dbReference type="UniPathway" id="UPA00214"/>
<evidence type="ECO:0000256" key="4">
    <source>
        <dbReference type="ARBA" id="ARBA00005028"/>
    </source>
</evidence>
<comment type="subunit">
    <text evidence="11">Homodimer.</text>
</comment>
<evidence type="ECO:0000256" key="6">
    <source>
        <dbReference type="ARBA" id="ARBA00023144"/>
    </source>
</evidence>
<dbReference type="PANTHER" id="PTHR43725:SF47">
    <property type="entry name" value="UDP-GLUCOSE 4-EPIMERASE"/>
    <property type="match status" value="1"/>
</dbReference>
<dbReference type="PANTHER" id="PTHR43725">
    <property type="entry name" value="UDP-GLUCOSE 4-EPIMERASE"/>
    <property type="match status" value="1"/>
</dbReference>
<dbReference type="EC" id="5.1.3.2" evidence="11"/>
<dbReference type="Gene3D" id="3.40.50.720">
    <property type="entry name" value="NAD(P)-binding Rossmann-like Domain"/>
    <property type="match status" value="1"/>
</dbReference>
<evidence type="ECO:0000313" key="14">
    <source>
        <dbReference type="Proteomes" id="UP000053593"/>
    </source>
</evidence>
<comment type="similarity">
    <text evidence="9">In the N-terminal section; belongs to the NAD(P)-dependent epimerase/dehydratase family.</text>
</comment>
<evidence type="ECO:0000256" key="3">
    <source>
        <dbReference type="ARBA" id="ARBA00004947"/>
    </source>
</evidence>
<accession>A0A0D0CNI2</accession>
<comment type="function">
    <text evidence="8">Mutarotase converts alpha-aldose to the beta-anomer. It is active on D-glucose, L-arabinose, D-xylose, D-galactose, maltose and lactose.</text>
</comment>
<dbReference type="HOGENOM" id="CLU_007383_1_10_1"/>
<dbReference type="GO" id="GO:0005829">
    <property type="term" value="C:cytosol"/>
    <property type="evidence" value="ECO:0007669"/>
    <property type="project" value="TreeGrafter"/>
</dbReference>
<keyword evidence="7 11" id="KW-0413">Isomerase</keyword>
<dbReference type="AlphaFoldDB" id="A0A0D0CNI2"/>
<comment type="similarity">
    <text evidence="10">In the C-terminal section; belongs to the aldose epimerase family.</text>
</comment>
<dbReference type="InterPro" id="IPR001509">
    <property type="entry name" value="Epimerase_deHydtase"/>
</dbReference>
<dbReference type="NCBIfam" id="TIGR01179">
    <property type="entry name" value="galE"/>
    <property type="match status" value="1"/>
</dbReference>
<evidence type="ECO:0000256" key="8">
    <source>
        <dbReference type="ARBA" id="ARBA00037676"/>
    </source>
</evidence>
<dbReference type="Gene3D" id="3.90.25.10">
    <property type="entry name" value="UDP-galactose 4-epimerase, domain 1"/>
    <property type="match status" value="1"/>
</dbReference>
<dbReference type="OrthoDB" id="9402762at2759"/>
<comment type="pathway">
    <text evidence="3 11">Carbohydrate metabolism; galactose metabolism.</text>
</comment>
<evidence type="ECO:0000313" key="13">
    <source>
        <dbReference type="EMBL" id="KIK60292.1"/>
    </source>
</evidence>
<evidence type="ECO:0000259" key="12">
    <source>
        <dbReference type="Pfam" id="PF01370"/>
    </source>
</evidence>
<keyword evidence="5 11" id="KW-0520">NAD</keyword>
<evidence type="ECO:0000256" key="7">
    <source>
        <dbReference type="ARBA" id="ARBA00023235"/>
    </source>
</evidence>
<dbReference type="InterPro" id="IPR005886">
    <property type="entry name" value="UDP_G4E"/>
</dbReference>
<dbReference type="SUPFAM" id="SSF51735">
    <property type="entry name" value="NAD(P)-binding Rossmann-fold domains"/>
    <property type="match status" value="1"/>
</dbReference>
<sequence>MSSLTQEPLKKVLVTGGAGYIGSHVVYTLQKTRRYKVISIDNHHNSLPASLKRVSELAYAELLQNIHGADPSPRDVDSTVIDAHSCDLTDAESVRSVFAKYGKGGIWGVVHIAAYKAVGESTEIPLTYYANNVSATVSLLQIMSEFDCTRLVYSSSATVYGTPPKVPIPETTRLQADSPYGRTKVMCETIIQDLCSSEPNRWQAISLRYFNPAGAHPSGRIGEDPRGRPGNLLPLLAHMAVGRIPDPLLKVFGNDYPTVDGTCVRDYLHVLDLAGGHVLALEALEEGTEVNQRVLGNLTDGRFKAYNLGKGQGMSVLQIVEAMKKATGFQYQTQVVGRRRGDVPALVADPALASKDLGFAALHDLEIMCQDLWNWQKTNPRGYED</sequence>
<feature type="domain" description="NAD-dependent epimerase/dehydratase" evidence="12">
    <location>
        <begin position="12"/>
        <end position="289"/>
    </location>
</feature>
<proteinExistence type="inferred from homology"/>
<keyword evidence="11" id="KW-0119">Carbohydrate metabolism</keyword>
<dbReference type="InterPro" id="IPR036291">
    <property type="entry name" value="NAD(P)-bd_dom_sf"/>
</dbReference>
<dbReference type="EMBL" id="KN834775">
    <property type="protein sequence ID" value="KIK60292.1"/>
    <property type="molecule type" value="Genomic_DNA"/>
</dbReference>
<comment type="similarity">
    <text evidence="11">Belongs to the NAD(P)-dependent epimerase/dehydratase family.</text>
</comment>
<dbReference type="Proteomes" id="UP000053593">
    <property type="component" value="Unassembled WGS sequence"/>
</dbReference>
<evidence type="ECO:0000256" key="1">
    <source>
        <dbReference type="ARBA" id="ARBA00000083"/>
    </source>
</evidence>
<dbReference type="GO" id="GO:0006012">
    <property type="term" value="P:galactose metabolic process"/>
    <property type="evidence" value="ECO:0007669"/>
    <property type="project" value="UniProtKB-UniPathway"/>
</dbReference>
<name>A0A0D0CNI2_9AGAR</name>
<evidence type="ECO:0000256" key="10">
    <source>
        <dbReference type="ARBA" id="ARBA00038238"/>
    </source>
</evidence>
<evidence type="ECO:0000256" key="9">
    <source>
        <dbReference type="ARBA" id="ARBA00037955"/>
    </source>
</evidence>
<evidence type="ECO:0000256" key="11">
    <source>
        <dbReference type="RuleBase" id="RU366046"/>
    </source>
</evidence>
<gene>
    <name evidence="13" type="ORF">GYMLUDRAFT_43586</name>
</gene>
<evidence type="ECO:0000256" key="2">
    <source>
        <dbReference type="ARBA" id="ARBA00001911"/>
    </source>
</evidence>
<dbReference type="GO" id="GO:0003978">
    <property type="term" value="F:UDP-glucose 4-epimerase activity"/>
    <property type="evidence" value="ECO:0007669"/>
    <property type="project" value="UniProtKB-UniRule"/>
</dbReference>
<keyword evidence="6" id="KW-0299">Galactose metabolism</keyword>
<organism evidence="13 14">
    <name type="scientific">Collybiopsis luxurians FD-317 M1</name>
    <dbReference type="NCBI Taxonomy" id="944289"/>
    <lineage>
        <taxon>Eukaryota</taxon>
        <taxon>Fungi</taxon>
        <taxon>Dikarya</taxon>
        <taxon>Basidiomycota</taxon>
        <taxon>Agaricomycotina</taxon>
        <taxon>Agaricomycetes</taxon>
        <taxon>Agaricomycetidae</taxon>
        <taxon>Agaricales</taxon>
        <taxon>Marasmiineae</taxon>
        <taxon>Omphalotaceae</taxon>
        <taxon>Collybiopsis</taxon>
        <taxon>Collybiopsis luxurians</taxon>
    </lineage>
</organism>
<keyword evidence="14" id="KW-1185">Reference proteome</keyword>
<dbReference type="Pfam" id="PF01370">
    <property type="entry name" value="Epimerase"/>
    <property type="match status" value="1"/>
</dbReference>
<reference evidence="13 14" key="1">
    <citation type="submission" date="2014-04" db="EMBL/GenBank/DDBJ databases">
        <title>Evolutionary Origins and Diversification of the Mycorrhizal Mutualists.</title>
        <authorList>
            <consortium name="DOE Joint Genome Institute"/>
            <consortium name="Mycorrhizal Genomics Consortium"/>
            <person name="Kohler A."/>
            <person name="Kuo A."/>
            <person name="Nagy L.G."/>
            <person name="Floudas D."/>
            <person name="Copeland A."/>
            <person name="Barry K.W."/>
            <person name="Cichocki N."/>
            <person name="Veneault-Fourrey C."/>
            <person name="LaButti K."/>
            <person name="Lindquist E.A."/>
            <person name="Lipzen A."/>
            <person name="Lundell T."/>
            <person name="Morin E."/>
            <person name="Murat C."/>
            <person name="Riley R."/>
            <person name="Ohm R."/>
            <person name="Sun H."/>
            <person name="Tunlid A."/>
            <person name="Henrissat B."/>
            <person name="Grigoriev I.V."/>
            <person name="Hibbett D.S."/>
            <person name="Martin F."/>
        </authorList>
    </citation>
    <scope>NUCLEOTIDE SEQUENCE [LARGE SCALE GENOMIC DNA]</scope>
    <source>
        <strain evidence="13 14">FD-317 M1</strain>
    </source>
</reference>
<comment type="catalytic activity">
    <reaction evidence="1 11">
        <text>UDP-alpha-D-glucose = UDP-alpha-D-galactose</text>
        <dbReference type="Rhea" id="RHEA:22168"/>
        <dbReference type="ChEBI" id="CHEBI:58885"/>
        <dbReference type="ChEBI" id="CHEBI:66914"/>
        <dbReference type="EC" id="5.1.3.2"/>
    </reaction>
</comment>
<comment type="pathway">
    <text evidence="4">Carbohydrate metabolism; hexose metabolism.</text>
</comment>
<comment type="cofactor">
    <cofactor evidence="2 11">
        <name>NAD(+)</name>
        <dbReference type="ChEBI" id="CHEBI:57540"/>
    </cofactor>
</comment>
<dbReference type="CDD" id="cd05247">
    <property type="entry name" value="UDP_G4E_1_SDR_e"/>
    <property type="match status" value="1"/>
</dbReference>
<evidence type="ECO:0000256" key="5">
    <source>
        <dbReference type="ARBA" id="ARBA00023027"/>
    </source>
</evidence>